<evidence type="ECO:0000256" key="10">
    <source>
        <dbReference type="PROSITE-ProRule" id="PRU00267"/>
    </source>
</evidence>
<dbReference type="InterPro" id="IPR009071">
    <property type="entry name" value="HMG_box_dom"/>
</dbReference>
<comment type="subcellular location">
    <subcellularLocation>
        <location evidence="11">Nucleus</location>
    </subcellularLocation>
    <subcellularLocation>
        <location evidence="11">Chromosome</location>
    </subcellularLocation>
</comment>
<evidence type="ECO:0000313" key="14">
    <source>
        <dbReference type="Proteomes" id="UP000515208"/>
    </source>
</evidence>
<dbReference type="RefSeq" id="XP_010844668.1">
    <property type="nucleotide sequence ID" value="XM_010846366.1"/>
</dbReference>
<sequence>MFFVISLDPPIKQGQTRYHFLILLFSKDEDISLTLNMNEEEVEKRFEGRLTKNMSGSLYEMVSRVMKALVNRKITVPGNFQGHSGAQCITCSYKASSGLLYPLERGFIYIHRLPMHTCFDEISFVNFVADGLWVPTQVKKGKDPNAPKRPMSAYMLWLNASREKIKSDHPGISVTDLSKKAGEIWKGMSKEKKEEWDRKAEDARREYEKAMKEYEGGRGESSKRDKSKKKKKVKVKMEKKSTPSRGSS</sequence>
<dbReference type="InterPro" id="IPR011993">
    <property type="entry name" value="PH-like_dom_sf"/>
</dbReference>
<evidence type="ECO:0000259" key="13">
    <source>
        <dbReference type="PROSITE" id="PS50118"/>
    </source>
</evidence>
<dbReference type="InterPro" id="IPR000969">
    <property type="entry name" value="SSRP1/POB3"/>
</dbReference>
<evidence type="ECO:0000256" key="2">
    <source>
        <dbReference type="ARBA" id="ARBA00016104"/>
    </source>
</evidence>
<keyword evidence="3 11" id="KW-0158">Chromosome</keyword>
<dbReference type="CDD" id="cd21994">
    <property type="entry name" value="HMG-box_SSRP1-like"/>
    <property type="match status" value="1"/>
</dbReference>
<dbReference type="Gene3D" id="2.30.29.30">
    <property type="entry name" value="Pleckstrin-homology domain (PH domain)/Phosphotyrosine-binding domain (PTB)"/>
    <property type="match status" value="1"/>
</dbReference>
<dbReference type="Gene3D" id="2.30.29.150">
    <property type="match status" value="1"/>
</dbReference>
<keyword evidence="9 10" id="KW-0539">Nucleus</keyword>
<comment type="similarity">
    <text evidence="1 11">Belongs to the SSRP1 family.</text>
</comment>
<comment type="function">
    <text evidence="11">Component of the FACT complex, a general chromatin factor that acts to reorganize nucleosomes. The FACT complex is involved in multiple processes that require DNA as a template such as mRNA elongation, DNA replication and DNA repair. During transcription elongation the FACT complex acts as a histone chaperone that both destabilizes and restores nucleosomal structure. It facilitates the passage of RNA polymerase II and transcription by promoting the dissociation of one histone H2A-H2B dimer from the nucleosome, then subsequently promotes the reestablishment of the nucleosome following the passage of RNA polymerase II.</text>
</comment>
<dbReference type="GO" id="GO:0006260">
    <property type="term" value="P:DNA replication"/>
    <property type="evidence" value="ECO:0007669"/>
    <property type="project" value="UniProtKB-KW"/>
</dbReference>
<keyword evidence="14" id="KW-1185">Reference proteome</keyword>
<keyword evidence="10" id="KW-0238">DNA-binding</keyword>
<keyword evidence="5 11" id="KW-0227">DNA damage</keyword>
<protein>
    <recommendedName>
        <fullName evidence="2 11">FACT complex subunit SSRP1</fullName>
    </recommendedName>
</protein>
<dbReference type="GO" id="GO:0003677">
    <property type="term" value="F:DNA binding"/>
    <property type="evidence" value="ECO:0007669"/>
    <property type="project" value="UniProtKB-UniRule"/>
</dbReference>
<evidence type="ECO:0000256" key="7">
    <source>
        <dbReference type="ARBA" id="ARBA00023163"/>
    </source>
</evidence>
<dbReference type="InterPro" id="IPR050454">
    <property type="entry name" value="RTT106/SSRP1_HistChap/FACT"/>
</dbReference>
<dbReference type="GO" id="GO:0031491">
    <property type="term" value="F:nucleosome binding"/>
    <property type="evidence" value="ECO:0007669"/>
    <property type="project" value="TreeGrafter"/>
</dbReference>
<evidence type="ECO:0000256" key="9">
    <source>
        <dbReference type="ARBA" id="ARBA00023242"/>
    </source>
</evidence>
<dbReference type="GO" id="GO:0042393">
    <property type="term" value="F:histone binding"/>
    <property type="evidence" value="ECO:0007669"/>
    <property type="project" value="TreeGrafter"/>
</dbReference>
<evidence type="ECO:0000313" key="15">
    <source>
        <dbReference type="RefSeq" id="XP_010844668.1"/>
    </source>
</evidence>
<evidence type="ECO:0000256" key="8">
    <source>
        <dbReference type="ARBA" id="ARBA00023204"/>
    </source>
</evidence>
<evidence type="ECO:0000256" key="5">
    <source>
        <dbReference type="ARBA" id="ARBA00022763"/>
    </source>
</evidence>
<dbReference type="KEGG" id="bbis:104993212"/>
<accession>A0A6P3HPU4</accession>
<dbReference type="Proteomes" id="UP000515208">
    <property type="component" value="Unplaced"/>
</dbReference>
<keyword evidence="7 11" id="KW-0804">Transcription</keyword>
<keyword evidence="8 11" id="KW-0234">DNA repair</keyword>
<organism evidence="14 15">
    <name type="scientific">Bison bison bison</name>
    <name type="common">North American plains bison</name>
    <dbReference type="NCBI Taxonomy" id="43346"/>
    <lineage>
        <taxon>Eukaryota</taxon>
        <taxon>Metazoa</taxon>
        <taxon>Chordata</taxon>
        <taxon>Craniata</taxon>
        <taxon>Vertebrata</taxon>
        <taxon>Euteleostomi</taxon>
        <taxon>Mammalia</taxon>
        <taxon>Eutheria</taxon>
        <taxon>Laurasiatheria</taxon>
        <taxon>Artiodactyla</taxon>
        <taxon>Ruminantia</taxon>
        <taxon>Pecora</taxon>
        <taxon>Bovidae</taxon>
        <taxon>Bovinae</taxon>
        <taxon>Bison</taxon>
    </lineage>
</organism>
<name>A0A6P3HPU4_BISBB</name>
<keyword evidence="4 11" id="KW-0235">DNA replication</keyword>
<feature type="compositionally biased region" description="Basic and acidic residues" evidence="12">
    <location>
        <begin position="211"/>
        <end position="224"/>
    </location>
</feature>
<evidence type="ECO:0000256" key="12">
    <source>
        <dbReference type="SAM" id="MobiDB-lite"/>
    </source>
</evidence>
<dbReference type="Pfam" id="PF00505">
    <property type="entry name" value="HMG_box"/>
    <property type="match status" value="1"/>
</dbReference>
<dbReference type="SMART" id="SM00398">
    <property type="entry name" value="HMG"/>
    <property type="match status" value="1"/>
</dbReference>
<dbReference type="PRINTS" id="PR00887">
    <property type="entry name" value="SSRCOGNITION"/>
</dbReference>
<reference evidence="15" key="1">
    <citation type="submission" date="2025-08" db="UniProtKB">
        <authorList>
            <consortium name="RefSeq"/>
        </authorList>
    </citation>
    <scope>IDENTIFICATION</scope>
    <source>
        <tissue evidence="15">Blood</tissue>
    </source>
</reference>
<feature type="DNA-binding region" description="HMG box" evidence="10">
    <location>
        <begin position="147"/>
        <end position="215"/>
    </location>
</feature>
<dbReference type="InterPro" id="IPR036910">
    <property type="entry name" value="HMG_box_dom_sf"/>
</dbReference>
<dbReference type="Gene3D" id="1.10.30.10">
    <property type="entry name" value="High mobility group box domain"/>
    <property type="match status" value="1"/>
</dbReference>
<dbReference type="InterPro" id="IPR013719">
    <property type="entry name" value="RTT106/SPT16-like_middle_dom"/>
</dbReference>
<dbReference type="Pfam" id="PF08512">
    <property type="entry name" value="Rttp106-like_middle"/>
    <property type="match status" value="1"/>
</dbReference>
<keyword evidence="6 11" id="KW-0805">Transcription regulation</keyword>
<feature type="region of interest" description="Disordered" evidence="12">
    <location>
        <begin position="211"/>
        <end position="248"/>
    </location>
</feature>
<proteinExistence type="inferred from homology"/>
<evidence type="ECO:0000256" key="4">
    <source>
        <dbReference type="ARBA" id="ARBA00022705"/>
    </source>
</evidence>
<dbReference type="PANTHER" id="PTHR45849">
    <property type="entry name" value="FACT COMPLEX SUBUNIT SSRP1"/>
    <property type="match status" value="1"/>
</dbReference>
<dbReference type="SUPFAM" id="SSF47095">
    <property type="entry name" value="HMG-box"/>
    <property type="match status" value="1"/>
</dbReference>
<dbReference type="PROSITE" id="PS50118">
    <property type="entry name" value="HMG_BOX_2"/>
    <property type="match status" value="1"/>
</dbReference>
<evidence type="ECO:0000256" key="3">
    <source>
        <dbReference type="ARBA" id="ARBA00022454"/>
    </source>
</evidence>
<dbReference type="GO" id="GO:0035101">
    <property type="term" value="C:FACT complex"/>
    <property type="evidence" value="ECO:0007669"/>
    <property type="project" value="TreeGrafter"/>
</dbReference>
<dbReference type="AlphaFoldDB" id="A0A6P3HPU4"/>
<dbReference type="Pfam" id="PF21103">
    <property type="entry name" value="PH1_SSRP1-like"/>
    <property type="match status" value="1"/>
</dbReference>
<dbReference type="GO" id="GO:1902275">
    <property type="term" value="P:regulation of chromatin organization"/>
    <property type="evidence" value="ECO:0007669"/>
    <property type="project" value="TreeGrafter"/>
</dbReference>
<dbReference type="GO" id="GO:0006281">
    <property type="term" value="P:DNA repair"/>
    <property type="evidence" value="ECO:0007669"/>
    <property type="project" value="UniProtKB-KW"/>
</dbReference>
<gene>
    <name evidence="15" type="primary">LOC104993212</name>
</gene>
<dbReference type="PANTHER" id="PTHR45849:SF1">
    <property type="entry name" value="FACT COMPLEX SUBUNIT SSRP1"/>
    <property type="match status" value="1"/>
</dbReference>
<feature type="domain" description="HMG box" evidence="13">
    <location>
        <begin position="147"/>
        <end position="215"/>
    </location>
</feature>
<feature type="compositionally biased region" description="Basic residues" evidence="12">
    <location>
        <begin position="225"/>
        <end position="234"/>
    </location>
</feature>
<dbReference type="InterPro" id="IPR048993">
    <property type="entry name" value="SSRP1-like_PH1"/>
</dbReference>
<evidence type="ECO:0000256" key="1">
    <source>
        <dbReference type="ARBA" id="ARBA00010060"/>
    </source>
</evidence>
<dbReference type="FunFam" id="2.30.29.150:FF:000001">
    <property type="entry name" value="Fact complex subunit ssrp1"/>
    <property type="match status" value="1"/>
</dbReference>
<dbReference type="GeneID" id="104993212"/>
<dbReference type="SUPFAM" id="SSF50729">
    <property type="entry name" value="PH domain-like"/>
    <property type="match status" value="1"/>
</dbReference>
<evidence type="ECO:0000256" key="11">
    <source>
        <dbReference type="RuleBase" id="RU364013"/>
    </source>
</evidence>
<feature type="non-terminal residue" evidence="15">
    <location>
        <position position="248"/>
    </location>
</feature>
<dbReference type="FunFam" id="1.10.30.10:FF:000032">
    <property type="entry name" value="FACT complex subunit SSRP1"/>
    <property type="match status" value="1"/>
</dbReference>
<evidence type="ECO:0000256" key="6">
    <source>
        <dbReference type="ARBA" id="ARBA00023015"/>
    </source>
</evidence>